<evidence type="ECO:0000313" key="2">
    <source>
        <dbReference type="Proteomes" id="UP000664477"/>
    </source>
</evidence>
<comment type="caution">
    <text evidence="1">The sequence shown here is derived from an EMBL/GenBank/DDBJ whole genome shotgun (WGS) entry which is preliminary data.</text>
</comment>
<sequence>MLELHFSDKDIRANIGPSGDMPDDAAKGVFCACPDGLGVYHAGLLTGVWEPRKIMEVTRVPGCFSTMGGLKINGE</sequence>
<organism evidence="1 2">
    <name type="scientific">Providencia rettgeri</name>
    <dbReference type="NCBI Taxonomy" id="587"/>
    <lineage>
        <taxon>Bacteria</taxon>
        <taxon>Pseudomonadati</taxon>
        <taxon>Pseudomonadota</taxon>
        <taxon>Gammaproteobacteria</taxon>
        <taxon>Enterobacterales</taxon>
        <taxon>Morganellaceae</taxon>
        <taxon>Providencia</taxon>
    </lineage>
</organism>
<proteinExistence type="predicted"/>
<dbReference type="EMBL" id="JAGETQ010000001">
    <property type="protein sequence ID" value="MBO1915666.1"/>
    <property type="molecule type" value="Genomic_DNA"/>
</dbReference>
<gene>
    <name evidence="1" type="ORF">J4727_00330</name>
</gene>
<protein>
    <submittedName>
        <fullName evidence="1">TraU family protein</fullName>
    </submittedName>
</protein>
<dbReference type="Pfam" id="PF06834">
    <property type="entry name" value="TraU"/>
    <property type="match status" value="1"/>
</dbReference>
<accession>A0A939NF88</accession>
<dbReference type="InterPro" id="IPR009649">
    <property type="entry name" value="TraU"/>
</dbReference>
<dbReference type="Proteomes" id="UP000664477">
    <property type="component" value="Unassembled WGS sequence"/>
</dbReference>
<reference evidence="1" key="1">
    <citation type="submission" date="2021-03" db="EMBL/GenBank/DDBJ databases">
        <title>Molecular epidemiology and mechanisms of colistin and carbapenem resistance in Enterobacteriaceae from clinical isolates, the environment and porcine samples in Pretoria, South Africa.</title>
        <authorList>
            <person name="Bogoshi D."/>
            <person name="Mbelle N.M."/>
            <person name="Naidoo V."/>
            <person name="Osei Sekyere J."/>
        </authorList>
    </citation>
    <scope>NUCLEOTIDE SEQUENCE</scope>
    <source>
        <strain evidence="1">C052</strain>
    </source>
</reference>
<name>A0A939NF88_PRORE</name>
<evidence type="ECO:0000313" key="1">
    <source>
        <dbReference type="EMBL" id="MBO1915666.1"/>
    </source>
</evidence>
<dbReference type="AlphaFoldDB" id="A0A939NF88"/>